<gene>
    <name evidence="9" type="ORF">CRG98_044968</name>
</gene>
<proteinExistence type="predicted"/>
<dbReference type="InterPro" id="IPR029063">
    <property type="entry name" value="SAM-dependent_MTases_sf"/>
</dbReference>
<evidence type="ECO:0000256" key="7">
    <source>
        <dbReference type="ARBA" id="ARBA00022679"/>
    </source>
</evidence>
<dbReference type="Gene3D" id="3.40.50.150">
    <property type="entry name" value="Vaccinia Virus protein VP39"/>
    <property type="match status" value="1"/>
</dbReference>
<protein>
    <recommendedName>
        <fullName evidence="4">Calmodulin-lysine N-methyltransferase</fullName>
        <ecNumber evidence="3">2.1.1.60</ecNumber>
    </recommendedName>
</protein>
<dbReference type="GO" id="GO:0018025">
    <property type="term" value="F:calmodulin-lysine N-methyltransferase activity"/>
    <property type="evidence" value="ECO:0007669"/>
    <property type="project" value="UniProtKB-EC"/>
</dbReference>
<evidence type="ECO:0000313" key="9">
    <source>
        <dbReference type="EMBL" id="PKI34654.1"/>
    </source>
</evidence>
<evidence type="ECO:0000313" key="10">
    <source>
        <dbReference type="Proteomes" id="UP000233551"/>
    </source>
</evidence>
<evidence type="ECO:0000256" key="8">
    <source>
        <dbReference type="ARBA" id="ARBA00023242"/>
    </source>
</evidence>
<comment type="caution">
    <text evidence="9">The sequence shown here is derived from an EMBL/GenBank/DDBJ whole genome shotgun (WGS) entry which is preliminary data.</text>
</comment>
<dbReference type="CDD" id="cd02440">
    <property type="entry name" value="AdoMet_MTases"/>
    <property type="match status" value="1"/>
</dbReference>
<evidence type="ECO:0000256" key="5">
    <source>
        <dbReference type="ARBA" id="ARBA00022490"/>
    </source>
</evidence>
<dbReference type="Proteomes" id="UP000233551">
    <property type="component" value="Unassembled WGS sequence"/>
</dbReference>
<dbReference type="InterPro" id="IPR025800">
    <property type="entry name" value="CaM-Lys-N-MeTrfase"/>
</dbReference>
<dbReference type="InterPro" id="IPR019410">
    <property type="entry name" value="Methyltransf_16"/>
</dbReference>
<dbReference type="GeneID" id="116200722"/>
<keyword evidence="5" id="KW-0963">Cytoplasm</keyword>
<dbReference type="GO" id="GO:0005634">
    <property type="term" value="C:nucleus"/>
    <property type="evidence" value="ECO:0007669"/>
    <property type="project" value="UniProtKB-SubCell"/>
</dbReference>
<name>A0A2I0HSG8_PUNGR</name>
<evidence type="ECO:0000256" key="6">
    <source>
        <dbReference type="ARBA" id="ARBA00022603"/>
    </source>
</evidence>
<keyword evidence="6" id="KW-0489">Methyltransferase</keyword>
<dbReference type="PANTHER" id="PTHR13539:SF3">
    <property type="entry name" value="CALMODULIN-LYSINE N-METHYLTRANSFERASE"/>
    <property type="match status" value="1"/>
</dbReference>
<keyword evidence="10" id="KW-1185">Reference proteome</keyword>
<accession>A0A2I0HSG8</accession>
<dbReference type="Pfam" id="PF10294">
    <property type="entry name" value="Methyltransf_16"/>
    <property type="match status" value="1"/>
</dbReference>
<evidence type="ECO:0000256" key="4">
    <source>
        <dbReference type="ARBA" id="ARBA00020594"/>
    </source>
</evidence>
<organism evidence="9 10">
    <name type="scientific">Punica granatum</name>
    <name type="common">Pomegranate</name>
    <dbReference type="NCBI Taxonomy" id="22663"/>
    <lineage>
        <taxon>Eukaryota</taxon>
        <taxon>Viridiplantae</taxon>
        <taxon>Streptophyta</taxon>
        <taxon>Embryophyta</taxon>
        <taxon>Tracheophyta</taxon>
        <taxon>Spermatophyta</taxon>
        <taxon>Magnoliopsida</taxon>
        <taxon>eudicotyledons</taxon>
        <taxon>Gunneridae</taxon>
        <taxon>Pentapetalae</taxon>
        <taxon>rosids</taxon>
        <taxon>malvids</taxon>
        <taxon>Myrtales</taxon>
        <taxon>Lythraceae</taxon>
        <taxon>Punica</taxon>
    </lineage>
</organism>
<dbReference type="PANTHER" id="PTHR13539">
    <property type="entry name" value="CALMODULIN-LYSINE N-METHYLTRANSFERASE"/>
    <property type="match status" value="1"/>
</dbReference>
<dbReference type="AlphaFoldDB" id="A0A2I0HSG8"/>
<reference evidence="9 10" key="1">
    <citation type="submission" date="2017-11" db="EMBL/GenBank/DDBJ databases">
        <title>De-novo sequencing of pomegranate (Punica granatum L.) genome.</title>
        <authorList>
            <person name="Akparov Z."/>
            <person name="Amiraslanov A."/>
            <person name="Hajiyeva S."/>
            <person name="Abbasov M."/>
            <person name="Kaur K."/>
            <person name="Hamwieh A."/>
            <person name="Solovyev V."/>
            <person name="Salamov A."/>
            <person name="Braich B."/>
            <person name="Kosarev P."/>
            <person name="Mahmoud A."/>
            <person name="Hajiyev E."/>
            <person name="Babayeva S."/>
            <person name="Izzatullayeva V."/>
            <person name="Mammadov A."/>
            <person name="Mammadov A."/>
            <person name="Sharifova S."/>
            <person name="Ojaghi J."/>
            <person name="Eynullazada K."/>
            <person name="Bayramov B."/>
            <person name="Abdulazimova A."/>
            <person name="Shahmuradov I."/>
        </authorList>
    </citation>
    <scope>NUCLEOTIDE SEQUENCE [LARGE SCALE GENOMIC DNA]</scope>
    <source>
        <strain evidence="10">cv. AG2017</strain>
        <tissue evidence="9">Leaf</tissue>
    </source>
</reference>
<sequence length="316" mass="35376">MEGSTTRASSIRWKILRQALLRTRTDEKSQLGIEKISRKSSSGGFKLIPFQVVDRGAQARNSSDSSSTRKGPDSARDAVVCYTLPAHGSPKLFLTQRLENRGDLHDFEICNQYNIDNTGLVRLWPSEEVLAYYCLSTAEIFCSKRVIELGSGYGLAGLVIAAASEASEVMITDGNPQVVDYIQQSIEVNSRAFGCTRVKSMMLHWNQMELSSSLGTFDVIIASDCTFFKEFHEDLARMVRLLLKGGLSEALFFSPKRGDSLDKFLEEASKQGLKYSITENYSAEVWKRHQESLTGEGSWPGYQKDHSYPLLIRITK</sequence>
<dbReference type="OrthoDB" id="413520at2759"/>
<evidence type="ECO:0000256" key="3">
    <source>
        <dbReference type="ARBA" id="ARBA00011914"/>
    </source>
</evidence>
<dbReference type="SUPFAM" id="SSF53335">
    <property type="entry name" value="S-adenosyl-L-methionine-dependent methyltransferases"/>
    <property type="match status" value="1"/>
</dbReference>
<evidence type="ECO:0000256" key="2">
    <source>
        <dbReference type="ARBA" id="ARBA00004496"/>
    </source>
</evidence>
<keyword evidence="7" id="KW-0808">Transferase</keyword>
<dbReference type="GO" id="GO:0032259">
    <property type="term" value="P:methylation"/>
    <property type="evidence" value="ECO:0007669"/>
    <property type="project" value="UniProtKB-KW"/>
</dbReference>
<keyword evidence="8" id="KW-0539">Nucleus</keyword>
<dbReference type="EMBL" id="PGOL01005786">
    <property type="protein sequence ID" value="PKI34654.1"/>
    <property type="molecule type" value="Genomic_DNA"/>
</dbReference>
<dbReference type="EC" id="2.1.1.60" evidence="3"/>
<dbReference type="GO" id="GO:0005737">
    <property type="term" value="C:cytoplasm"/>
    <property type="evidence" value="ECO:0007669"/>
    <property type="project" value="UniProtKB-SubCell"/>
</dbReference>
<comment type="subcellular location">
    <subcellularLocation>
        <location evidence="2">Cytoplasm</location>
    </subcellularLocation>
    <subcellularLocation>
        <location evidence="1">Nucleus</location>
    </subcellularLocation>
</comment>
<evidence type="ECO:0000256" key="1">
    <source>
        <dbReference type="ARBA" id="ARBA00004123"/>
    </source>
</evidence>
<dbReference type="STRING" id="22663.A0A2I0HSG8"/>